<protein>
    <submittedName>
        <fullName evidence="1">Uncharacterized protein</fullName>
    </submittedName>
</protein>
<name>A0AAV4DUA5_9GAST</name>
<proteinExistence type="predicted"/>
<keyword evidence="2" id="KW-1185">Reference proteome</keyword>
<sequence>MTEKLGWKFRKLVPMCPVPLQPQGTNKWTRQLQLEAVVPMKMRLFCGYVDSTVTLEPLLLTSWLWWNGPQEVRGFWSERDDSPTSSAYQDGDTFVPLQQAALKAHA</sequence>
<comment type="caution">
    <text evidence="1">The sequence shown here is derived from an EMBL/GenBank/DDBJ whole genome shotgun (WGS) entry which is preliminary data.</text>
</comment>
<gene>
    <name evidence="1" type="ORF">PoB_007399100</name>
</gene>
<evidence type="ECO:0000313" key="1">
    <source>
        <dbReference type="EMBL" id="GFO47486.1"/>
    </source>
</evidence>
<dbReference type="Proteomes" id="UP000735302">
    <property type="component" value="Unassembled WGS sequence"/>
</dbReference>
<organism evidence="1 2">
    <name type="scientific">Plakobranchus ocellatus</name>
    <dbReference type="NCBI Taxonomy" id="259542"/>
    <lineage>
        <taxon>Eukaryota</taxon>
        <taxon>Metazoa</taxon>
        <taxon>Spiralia</taxon>
        <taxon>Lophotrochozoa</taxon>
        <taxon>Mollusca</taxon>
        <taxon>Gastropoda</taxon>
        <taxon>Heterobranchia</taxon>
        <taxon>Euthyneura</taxon>
        <taxon>Panpulmonata</taxon>
        <taxon>Sacoglossa</taxon>
        <taxon>Placobranchoidea</taxon>
        <taxon>Plakobranchidae</taxon>
        <taxon>Plakobranchus</taxon>
    </lineage>
</organism>
<evidence type="ECO:0000313" key="2">
    <source>
        <dbReference type="Proteomes" id="UP000735302"/>
    </source>
</evidence>
<dbReference type="EMBL" id="BLXT01008339">
    <property type="protein sequence ID" value="GFO47486.1"/>
    <property type="molecule type" value="Genomic_DNA"/>
</dbReference>
<reference evidence="1 2" key="1">
    <citation type="journal article" date="2021" name="Elife">
        <title>Chloroplast acquisition without the gene transfer in kleptoplastic sea slugs, Plakobranchus ocellatus.</title>
        <authorList>
            <person name="Maeda T."/>
            <person name="Takahashi S."/>
            <person name="Yoshida T."/>
            <person name="Shimamura S."/>
            <person name="Takaki Y."/>
            <person name="Nagai Y."/>
            <person name="Toyoda A."/>
            <person name="Suzuki Y."/>
            <person name="Arimoto A."/>
            <person name="Ishii H."/>
            <person name="Satoh N."/>
            <person name="Nishiyama T."/>
            <person name="Hasebe M."/>
            <person name="Maruyama T."/>
            <person name="Minagawa J."/>
            <person name="Obokata J."/>
            <person name="Shigenobu S."/>
        </authorList>
    </citation>
    <scope>NUCLEOTIDE SEQUENCE [LARGE SCALE GENOMIC DNA]</scope>
</reference>
<accession>A0AAV4DUA5</accession>
<dbReference type="AlphaFoldDB" id="A0AAV4DUA5"/>